<dbReference type="AlphaFoldDB" id="A0A4Z2BEJ6"/>
<dbReference type="GO" id="GO:0004794">
    <property type="term" value="F:threonine deaminase activity"/>
    <property type="evidence" value="ECO:0007669"/>
    <property type="project" value="TreeGrafter"/>
</dbReference>
<accession>A0A4Z2BEJ6</accession>
<keyword evidence="11" id="KW-1185">Reference proteome</keyword>
<evidence type="ECO:0000256" key="7">
    <source>
        <dbReference type="ARBA" id="ARBA00049406"/>
    </source>
</evidence>
<evidence type="ECO:0000256" key="1">
    <source>
        <dbReference type="ARBA" id="ARBA00001933"/>
    </source>
</evidence>
<protein>
    <recommendedName>
        <fullName evidence="2">L-serine ammonia-lyase</fullName>
        <ecNumber evidence="2">4.3.1.17</ecNumber>
    </recommendedName>
    <alternativeName>
        <fullName evidence="5">L-serine deaminase</fullName>
    </alternativeName>
    <alternativeName>
        <fullName evidence="6">L-threonine dehydratase</fullName>
    </alternativeName>
</protein>
<proteinExistence type="predicted"/>
<dbReference type="Proteomes" id="UP000516260">
    <property type="component" value="Chromosome 4"/>
</dbReference>
<dbReference type="SUPFAM" id="SSF53686">
    <property type="entry name" value="Tryptophan synthase beta subunit-like PLP-dependent enzymes"/>
    <property type="match status" value="1"/>
</dbReference>
<comment type="catalytic activity">
    <reaction evidence="7">
        <text>L-serine = pyruvate + NH4(+)</text>
        <dbReference type="Rhea" id="RHEA:19169"/>
        <dbReference type="ChEBI" id="CHEBI:15361"/>
        <dbReference type="ChEBI" id="CHEBI:28938"/>
        <dbReference type="ChEBI" id="CHEBI:33384"/>
        <dbReference type="EC" id="4.3.1.17"/>
    </reaction>
</comment>
<dbReference type="EC" id="4.3.1.17" evidence="2"/>
<dbReference type="EMBL" id="SWLE01000017">
    <property type="protein sequence ID" value="TNM90138.1"/>
    <property type="molecule type" value="Genomic_DNA"/>
</dbReference>
<dbReference type="InterPro" id="IPR001926">
    <property type="entry name" value="TrpB-like_PALP"/>
</dbReference>
<name>A0A4Z2BEJ6_9TELE</name>
<gene>
    <name evidence="10" type="ORF">fugu_004372</name>
</gene>
<dbReference type="InterPro" id="IPR050147">
    <property type="entry name" value="Ser/Thr_Dehydratase"/>
</dbReference>
<dbReference type="PANTHER" id="PTHR48078">
    <property type="entry name" value="THREONINE DEHYDRATASE, MITOCHONDRIAL-RELATED"/>
    <property type="match status" value="1"/>
</dbReference>
<evidence type="ECO:0000256" key="5">
    <source>
        <dbReference type="ARBA" id="ARBA00041766"/>
    </source>
</evidence>
<dbReference type="GO" id="GO:0030170">
    <property type="term" value="F:pyridoxal phosphate binding"/>
    <property type="evidence" value="ECO:0007669"/>
    <property type="project" value="InterPro"/>
</dbReference>
<evidence type="ECO:0000313" key="10">
    <source>
        <dbReference type="EMBL" id="TNM90138.1"/>
    </source>
</evidence>
<keyword evidence="3" id="KW-0663">Pyridoxal phosphate</keyword>
<evidence type="ECO:0000256" key="2">
    <source>
        <dbReference type="ARBA" id="ARBA00012093"/>
    </source>
</evidence>
<dbReference type="GO" id="GO:0006567">
    <property type="term" value="P:L-threonine catabolic process"/>
    <property type="evidence" value="ECO:0007669"/>
    <property type="project" value="TreeGrafter"/>
</dbReference>
<dbReference type="PROSITE" id="PS00165">
    <property type="entry name" value="DEHYDRATASE_SER_THR"/>
    <property type="match status" value="1"/>
</dbReference>
<feature type="domain" description="Tryptophan synthase beta chain-like PALP" evidence="9">
    <location>
        <begin position="9"/>
        <end position="248"/>
    </location>
</feature>
<evidence type="ECO:0000259" key="9">
    <source>
        <dbReference type="Pfam" id="PF00291"/>
    </source>
</evidence>
<dbReference type="GO" id="GO:0003941">
    <property type="term" value="F:L-serine ammonia-lyase activity"/>
    <property type="evidence" value="ECO:0007669"/>
    <property type="project" value="UniProtKB-EC"/>
</dbReference>
<dbReference type="Gene3D" id="3.40.50.1100">
    <property type="match status" value="3"/>
</dbReference>
<evidence type="ECO:0000256" key="4">
    <source>
        <dbReference type="ARBA" id="ARBA00023239"/>
    </source>
</evidence>
<dbReference type="GO" id="GO:0006565">
    <property type="term" value="P:L-serine catabolic process"/>
    <property type="evidence" value="ECO:0007669"/>
    <property type="project" value="TreeGrafter"/>
</dbReference>
<organism evidence="10 11">
    <name type="scientific">Takifugu bimaculatus</name>
    <dbReference type="NCBI Taxonomy" id="433685"/>
    <lineage>
        <taxon>Eukaryota</taxon>
        <taxon>Metazoa</taxon>
        <taxon>Chordata</taxon>
        <taxon>Craniata</taxon>
        <taxon>Vertebrata</taxon>
        <taxon>Euteleostomi</taxon>
        <taxon>Actinopterygii</taxon>
        <taxon>Neopterygii</taxon>
        <taxon>Teleostei</taxon>
        <taxon>Neoteleostei</taxon>
        <taxon>Acanthomorphata</taxon>
        <taxon>Eupercaria</taxon>
        <taxon>Tetraodontiformes</taxon>
        <taxon>Tetradontoidea</taxon>
        <taxon>Tetraodontidae</taxon>
        <taxon>Takifugu</taxon>
    </lineage>
</organism>
<evidence type="ECO:0000313" key="11">
    <source>
        <dbReference type="Proteomes" id="UP000516260"/>
    </source>
</evidence>
<keyword evidence="4" id="KW-0456">Lyase</keyword>
<dbReference type="PANTHER" id="PTHR48078:SF8">
    <property type="entry name" value="L-SERINE DEHYDRATASE_L-THREONINE DEAMINASE"/>
    <property type="match status" value="1"/>
</dbReference>
<dbReference type="InterPro" id="IPR000634">
    <property type="entry name" value="Ser/Thr_deHydtase_PyrdxlP-BS"/>
</dbReference>
<comment type="caution">
    <text evidence="10">The sequence shown here is derived from an EMBL/GenBank/DDBJ whole genome shotgun (WGS) entry which is preliminary data.</text>
</comment>
<dbReference type="Pfam" id="PF00291">
    <property type="entry name" value="PALP"/>
    <property type="match status" value="1"/>
</dbReference>
<evidence type="ECO:0000256" key="3">
    <source>
        <dbReference type="ARBA" id="ARBA00022898"/>
    </source>
</evidence>
<evidence type="ECO:0000256" key="8">
    <source>
        <dbReference type="SAM" id="MobiDB-lite"/>
    </source>
</evidence>
<feature type="region of interest" description="Disordered" evidence="8">
    <location>
        <begin position="248"/>
        <end position="276"/>
    </location>
</feature>
<comment type="cofactor">
    <cofactor evidence="1">
        <name>pyridoxal 5'-phosphate</name>
        <dbReference type="ChEBI" id="CHEBI:597326"/>
    </cofactor>
</comment>
<dbReference type="GO" id="GO:0009097">
    <property type="term" value="P:isoleucine biosynthetic process"/>
    <property type="evidence" value="ECO:0007669"/>
    <property type="project" value="TreeGrafter"/>
</dbReference>
<feature type="non-terminal residue" evidence="10">
    <location>
        <position position="1"/>
    </location>
</feature>
<dbReference type="InterPro" id="IPR036052">
    <property type="entry name" value="TrpB-like_PALP_sf"/>
</dbReference>
<sequence length="367" mass="38341">AEPATLHVASPLRQSLPLTKEAGTAVYLKLDSSQPTGSFKIRGIGHLCQTVEPEPEPEPCLSRPSTGGNAGMAAAYSARQLGVPATIVVPSVTPDLTVERLRDQGATVVVHGKALNDSIVHGQQLVENNPGWVFISPFDDPLIWEGHSSLVKELQQELREKPGAIGLRRAAWGDVPVVAMETRGAHSLNARSVRAGELVTLPEITSVATTLGLARVSERTFALVQEHPVFSEVVTDQDAVAAVERFIGETRNPPPAPALSARNPGDASPPPSADDEKILVEPACGAALAAVYSGVLRRLQEEGKLAAPLGGPVVVVVCGGNNISVGQLQAEATAGPTWRGPPGGTCMNPAPPTGGWVPALHKSLHSF</sequence>
<evidence type="ECO:0000256" key="6">
    <source>
        <dbReference type="ARBA" id="ARBA00042605"/>
    </source>
</evidence>
<reference evidence="10 11" key="1">
    <citation type="submission" date="2019-04" db="EMBL/GenBank/DDBJ databases">
        <title>The sequence and de novo assembly of Takifugu bimaculatus genome using PacBio and Hi-C technologies.</title>
        <authorList>
            <person name="Xu P."/>
            <person name="Liu B."/>
            <person name="Zhou Z."/>
        </authorList>
    </citation>
    <scope>NUCLEOTIDE SEQUENCE [LARGE SCALE GENOMIC DNA]</scope>
    <source>
        <strain evidence="10">TB-2018</strain>
        <tissue evidence="10">Muscle</tissue>
    </source>
</reference>